<dbReference type="GO" id="GO:0004222">
    <property type="term" value="F:metalloendopeptidase activity"/>
    <property type="evidence" value="ECO:0007669"/>
    <property type="project" value="InterPro"/>
</dbReference>
<gene>
    <name evidence="8" type="ORF">UW65_C0040G0004</name>
</gene>
<dbReference type="InterPro" id="IPR023091">
    <property type="entry name" value="MetalPrtase_cat_dom_sf_prd"/>
</dbReference>
<evidence type="ECO:0000256" key="3">
    <source>
        <dbReference type="ARBA" id="ARBA00022722"/>
    </source>
</evidence>
<dbReference type="Pfam" id="PF02130">
    <property type="entry name" value="YbeY"/>
    <property type="match status" value="1"/>
</dbReference>
<keyword evidence="3" id="KW-0540">Nuclease</keyword>
<dbReference type="InterPro" id="IPR002036">
    <property type="entry name" value="YbeY"/>
</dbReference>
<name>A0A0G1JA75_UNCKA</name>
<dbReference type="EMBL" id="LCJD01000040">
    <property type="protein sequence ID" value="KKT68571.1"/>
    <property type="molecule type" value="Genomic_DNA"/>
</dbReference>
<dbReference type="GO" id="GO:0004519">
    <property type="term" value="F:endonuclease activity"/>
    <property type="evidence" value="ECO:0007669"/>
    <property type="project" value="UniProtKB-KW"/>
</dbReference>
<evidence type="ECO:0000313" key="8">
    <source>
        <dbReference type="EMBL" id="KKT68571.1"/>
    </source>
</evidence>
<comment type="caution">
    <text evidence="8">The sequence shown here is derived from an EMBL/GenBank/DDBJ whole genome shotgun (WGS) entry which is preliminary data.</text>
</comment>
<evidence type="ECO:0000256" key="2">
    <source>
        <dbReference type="ARBA" id="ARBA00010875"/>
    </source>
</evidence>
<keyword evidence="6" id="KW-0378">Hydrolase</keyword>
<dbReference type="NCBIfam" id="TIGR00043">
    <property type="entry name" value="rRNA maturation RNase YbeY"/>
    <property type="match status" value="1"/>
</dbReference>
<dbReference type="Gene3D" id="3.40.390.30">
    <property type="entry name" value="Metalloproteases ('zincins'), catalytic domain"/>
    <property type="match status" value="1"/>
</dbReference>
<protein>
    <submittedName>
        <fullName evidence="8">Putative rRNA maturation factor</fullName>
    </submittedName>
</protein>
<dbReference type="AlphaFoldDB" id="A0A0G1JA75"/>
<organism evidence="8 9">
    <name type="scientific">candidate division WWE3 bacterium GW2011_GWB1_44_4</name>
    <dbReference type="NCBI Taxonomy" id="1619116"/>
    <lineage>
        <taxon>Bacteria</taxon>
        <taxon>Katanobacteria</taxon>
    </lineage>
</organism>
<keyword evidence="7" id="KW-0862">Zinc</keyword>
<proteinExistence type="inferred from homology"/>
<evidence type="ECO:0000256" key="1">
    <source>
        <dbReference type="ARBA" id="ARBA00001947"/>
    </source>
</evidence>
<dbReference type="Proteomes" id="UP000034783">
    <property type="component" value="Unassembled WGS sequence"/>
</dbReference>
<keyword evidence="5" id="KW-0255">Endonuclease</keyword>
<keyword evidence="4" id="KW-0479">Metal-binding</keyword>
<accession>A0A0G1JA75</accession>
<evidence type="ECO:0000256" key="7">
    <source>
        <dbReference type="ARBA" id="ARBA00022833"/>
    </source>
</evidence>
<dbReference type="SUPFAM" id="SSF55486">
    <property type="entry name" value="Metalloproteases ('zincins'), catalytic domain"/>
    <property type="match status" value="1"/>
</dbReference>
<reference evidence="8 9" key="1">
    <citation type="journal article" date="2015" name="Nature">
        <title>rRNA introns, odd ribosomes, and small enigmatic genomes across a large radiation of phyla.</title>
        <authorList>
            <person name="Brown C.T."/>
            <person name="Hug L.A."/>
            <person name="Thomas B.C."/>
            <person name="Sharon I."/>
            <person name="Castelle C.J."/>
            <person name="Singh A."/>
            <person name="Wilkins M.J."/>
            <person name="Williams K.H."/>
            <person name="Banfield J.F."/>
        </authorList>
    </citation>
    <scope>NUCLEOTIDE SEQUENCE [LARGE SCALE GENOMIC DNA]</scope>
</reference>
<sequence length="92" mass="10078">MYIGVLLAGNKKIQALNKKYLGRDYPTDVLAFNYAEGEKKKPGNYLGDVAVSVEKAKEQAQKYGNTPEKEIAELVAHGVLHLLGVHHKGDGK</sequence>
<dbReference type="PANTHER" id="PTHR46986">
    <property type="entry name" value="ENDORIBONUCLEASE YBEY, CHLOROPLASTIC"/>
    <property type="match status" value="1"/>
</dbReference>
<evidence type="ECO:0000256" key="6">
    <source>
        <dbReference type="ARBA" id="ARBA00022801"/>
    </source>
</evidence>
<dbReference type="GO" id="GO:0006364">
    <property type="term" value="P:rRNA processing"/>
    <property type="evidence" value="ECO:0007669"/>
    <property type="project" value="InterPro"/>
</dbReference>
<dbReference type="GO" id="GO:0046872">
    <property type="term" value="F:metal ion binding"/>
    <property type="evidence" value="ECO:0007669"/>
    <property type="project" value="UniProtKB-KW"/>
</dbReference>
<evidence type="ECO:0000256" key="5">
    <source>
        <dbReference type="ARBA" id="ARBA00022759"/>
    </source>
</evidence>
<dbReference type="PANTHER" id="PTHR46986:SF1">
    <property type="entry name" value="ENDORIBONUCLEASE YBEY, CHLOROPLASTIC"/>
    <property type="match status" value="1"/>
</dbReference>
<evidence type="ECO:0000313" key="9">
    <source>
        <dbReference type="Proteomes" id="UP000034783"/>
    </source>
</evidence>
<evidence type="ECO:0000256" key="4">
    <source>
        <dbReference type="ARBA" id="ARBA00022723"/>
    </source>
</evidence>
<comment type="similarity">
    <text evidence="2">Belongs to the endoribonuclease YbeY family.</text>
</comment>
<comment type="cofactor">
    <cofactor evidence="1">
        <name>Zn(2+)</name>
        <dbReference type="ChEBI" id="CHEBI:29105"/>
    </cofactor>
</comment>